<dbReference type="Proteomes" id="UP000737018">
    <property type="component" value="Unassembled WGS sequence"/>
</dbReference>
<evidence type="ECO:0000313" key="3">
    <source>
        <dbReference type="Proteomes" id="UP000737018"/>
    </source>
</evidence>
<organism evidence="2 3">
    <name type="scientific">Castanea mollissima</name>
    <name type="common">Chinese chestnut</name>
    <dbReference type="NCBI Taxonomy" id="60419"/>
    <lineage>
        <taxon>Eukaryota</taxon>
        <taxon>Viridiplantae</taxon>
        <taxon>Streptophyta</taxon>
        <taxon>Embryophyta</taxon>
        <taxon>Tracheophyta</taxon>
        <taxon>Spermatophyta</taxon>
        <taxon>Magnoliopsida</taxon>
        <taxon>eudicotyledons</taxon>
        <taxon>Gunneridae</taxon>
        <taxon>Pentapetalae</taxon>
        <taxon>rosids</taxon>
        <taxon>fabids</taxon>
        <taxon>Fagales</taxon>
        <taxon>Fagaceae</taxon>
        <taxon>Castanea</taxon>
    </lineage>
</organism>
<feature type="compositionally biased region" description="Polar residues" evidence="1">
    <location>
        <begin position="233"/>
        <end position="242"/>
    </location>
</feature>
<evidence type="ECO:0000313" key="2">
    <source>
        <dbReference type="EMBL" id="KAF3960168.1"/>
    </source>
</evidence>
<gene>
    <name evidence="2" type="ORF">CMV_015099</name>
</gene>
<protein>
    <submittedName>
        <fullName evidence="2">Uncharacterized protein</fullName>
    </submittedName>
</protein>
<dbReference type="AlphaFoldDB" id="A0A8J4QW91"/>
<feature type="region of interest" description="Disordered" evidence="1">
    <location>
        <begin position="220"/>
        <end position="242"/>
    </location>
</feature>
<dbReference type="EMBL" id="JRKL02002165">
    <property type="protein sequence ID" value="KAF3960168.1"/>
    <property type="molecule type" value="Genomic_DNA"/>
</dbReference>
<accession>A0A8J4QW91</accession>
<dbReference type="OrthoDB" id="687730at2759"/>
<keyword evidence="3" id="KW-1185">Reference proteome</keyword>
<proteinExistence type="predicted"/>
<evidence type="ECO:0000256" key="1">
    <source>
        <dbReference type="SAM" id="MobiDB-lite"/>
    </source>
</evidence>
<feature type="compositionally biased region" description="Basic and acidic residues" evidence="1">
    <location>
        <begin position="220"/>
        <end position="232"/>
    </location>
</feature>
<comment type="caution">
    <text evidence="2">The sequence shown here is derived from an EMBL/GenBank/DDBJ whole genome shotgun (WGS) entry which is preliminary data.</text>
</comment>
<sequence length="242" mass="27138">MVPSFGFKSPLTTWYSLRISSEVPLGNVGFIRKLLTHRISSEVPLGNVGFFKKLLTHRISSEVPLGSVCFNGKLNPQKDFTKGGVQGKRRHLESAVTHHPFHSQPPELFRANLEYCENLNRLSFEICQVAEILFGRKIGKSSPILAGKMRQIILQDLQFLHDMKFTLSAGIDISKGLPPPVNDNVKVRVIPHAFLETFYHLRDIHLAMFRATKLENVEAATKAEESEDKVETDSPTGNSETS</sequence>
<name>A0A8J4QW91_9ROSI</name>
<reference evidence="2" key="1">
    <citation type="submission" date="2020-03" db="EMBL/GenBank/DDBJ databases">
        <title>Castanea mollissima Vanexum genome sequencing.</title>
        <authorList>
            <person name="Staton M."/>
        </authorList>
    </citation>
    <scope>NUCLEOTIDE SEQUENCE</scope>
    <source>
        <tissue evidence="2">Leaf</tissue>
    </source>
</reference>